<dbReference type="FunFam" id="3.40.640.10:FF:000046">
    <property type="entry name" value="Cystathionine gamma-lyase"/>
    <property type="match status" value="1"/>
</dbReference>
<dbReference type="AlphaFoldDB" id="A0A6J4VV49"/>
<feature type="modified residue" description="N6-(pyridoxal phosphate)lysine" evidence="3">
    <location>
        <position position="214"/>
    </location>
</feature>
<evidence type="ECO:0000256" key="1">
    <source>
        <dbReference type="ARBA" id="ARBA00001933"/>
    </source>
</evidence>
<dbReference type="GO" id="GO:0016846">
    <property type="term" value="F:carbon-sulfur lyase activity"/>
    <property type="evidence" value="ECO:0007669"/>
    <property type="project" value="TreeGrafter"/>
</dbReference>
<reference evidence="5" key="1">
    <citation type="submission" date="2020-02" db="EMBL/GenBank/DDBJ databases">
        <authorList>
            <person name="Meier V. D."/>
        </authorList>
    </citation>
    <scope>NUCLEOTIDE SEQUENCE</scope>
    <source>
        <strain evidence="5">AVDCRST_MAG18</strain>
    </source>
</reference>
<keyword evidence="2 3" id="KW-0663">Pyridoxal phosphate</keyword>
<dbReference type="Gene3D" id="3.90.1150.10">
    <property type="entry name" value="Aspartate Aminotransferase, domain 1"/>
    <property type="match status" value="1"/>
</dbReference>
<dbReference type="InterPro" id="IPR015424">
    <property type="entry name" value="PyrdxlP-dep_Trfase"/>
</dbReference>
<organism evidence="5">
    <name type="scientific">uncultured Thermomicrobiales bacterium</name>
    <dbReference type="NCBI Taxonomy" id="1645740"/>
    <lineage>
        <taxon>Bacteria</taxon>
        <taxon>Pseudomonadati</taxon>
        <taxon>Thermomicrobiota</taxon>
        <taxon>Thermomicrobia</taxon>
        <taxon>Thermomicrobiales</taxon>
        <taxon>environmental samples</taxon>
    </lineage>
</organism>
<proteinExistence type="inferred from homology"/>
<dbReference type="CDD" id="cd00614">
    <property type="entry name" value="CGS_like"/>
    <property type="match status" value="1"/>
</dbReference>
<dbReference type="PANTHER" id="PTHR11808">
    <property type="entry name" value="TRANS-SULFURATION ENZYME FAMILY MEMBER"/>
    <property type="match status" value="1"/>
</dbReference>
<dbReference type="InterPro" id="IPR054542">
    <property type="entry name" value="Cys_met_metab_PP"/>
</dbReference>
<evidence type="ECO:0000256" key="4">
    <source>
        <dbReference type="RuleBase" id="RU362118"/>
    </source>
</evidence>
<evidence type="ECO:0000256" key="2">
    <source>
        <dbReference type="ARBA" id="ARBA00022898"/>
    </source>
</evidence>
<dbReference type="InterPro" id="IPR015422">
    <property type="entry name" value="PyrdxlP-dep_Trfase_small"/>
</dbReference>
<name>A0A6J4VV49_9BACT</name>
<dbReference type="EMBL" id="CADCWN010000368">
    <property type="protein sequence ID" value="CAA9589276.1"/>
    <property type="molecule type" value="Genomic_DNA"/>
</dbReference>
<dbReference type="InterPro" id="IPR000277">
    <property type="entry name" value="Cys/Met-Metab_PyrdxlP-dep_enz"/>
</dbReference>
<dbReference type="Pfam" id="PF01053">
    <property type="entry name" value="Cys_Met_Meta_PP"/>
    <property type="match status" value="1"/>
</dbReference>
<dbReference type="GO" id="GO:0019346">
    <property type="term" value="P:transsulfuration"/>
    <property type="evidence" value="ECO:0007669"/>
    <property type="project" value="InterPro"/>
</dbReference>
<dbReference type="SUPFAM" id="SSF53383">
    <property type="entry name" value="PLP-dependent transferases"/>
    <property type="match status" value="1"/>
</dbReference>
<accession>A0A6J4VV49</accession>
<gene>
    <name evidence="5" type="ORF">AVDCRST_MAG18-4589</name>
</gene>
<comment type="similarity">
    <text evidence="4">Belongs to the trans-sulfuration enzymes family.</text>
</comment>
<sequence length="408" mass="42718">MTPTTQRHVQTTAVHAGERIRREGFRTTSTPIYNTATFLYDTAEALDAAFEADPSFVYARHGNPTIAALETALATLEGGVGTVAYACASGMAALHAAILATGVAPGERIVASRDLYGTTAALLKNLFLGQGYDVRFVDLGDHAAVDRALGEGDAQVLLAETVSNPLLQVADLPMLAALAHAHGAQLVVDATFTPPTLLHPLALGADLVIHSTTKYLSGHGDVLGGVILAGPQHDATLRSVTRLVGGAAGPQEAWLTLRGLKTLPLRFERQCANATKIAAWLAAHPAIEAVHFPGLPGHPDHALAARLFGPAASAGEAPAFGAMLSFAIRDANRARVFRFLDRLELCLPATSLGDLYTLVAYPAMASHRELTPKERARVGIGDGLLRLSAGIEHVDDILADLAGALGDE</sequence>
<comment type="cofactor">
    <cofactor evidence="1 4">
        <name>pyridoxal 5'-phosphate</name>
        <dbReference type="ChEBI" id="CHEBI:597326"/>
    </cofactor>
</comment>
<evidence type="ECO:0000313" key="5">
    <source>
        <dbReference type="EMBL" id="CAA9589276.1"/>
    </source>
</evidence>
<dbReference type="PIRSF" id="PIRSF001434">
    <property type="entry name" value="CGS"/>
    <property type="match status" value="1"/>
</dbReference>
<evidence type="ECO:0000256" key="3">
    <source>
        <dbReference type="PIRSR" id="PIRSR001434-2"/>
    </source>
</evidence>
<dbReference type="GO" id="GO:0030170">
    <property type="term" value="F:pyridoxal phosphate binding"/>
    <property type="evidence" value="ECO:0007669"/>
    <property type="project" value="InterPro"/>
</dbReference>
<evidence type="ECO:0008006" key="6">
    <source>
        <dbReference type="Google" id="ProtNLM"/>
    </source>
</evidence>
<dbReference type="InterPro" id="IPR015421">
    <property type="entry name" value="PyrdxlP-dep_Trfase_major"/>
</dbReference>
<dbReference type="PROSITE" id="PS00868">
    <property type="entry name" value="CYS_MET_METAB_PP"/>
    <property type="match status" value="1"/>
</dbReference>
<dbReference type="Gene3D" id="3.40.640.10">
    <property type="entry name" value="Type I PLP-dependent aspartate aminotransferase-like (Major domain)"/>
    <property type="match status" value="1"/>
</dbReference>
<protein>
    <recommendedName>
        <fullName evidence="6">Cystathionine gamma-synthase</fullName>
    </recommendedName>
</protein>
<dbReference type="PANTHER" id="PTHR11808:SF80">
    <property type="entry name" value="CYSTATHIONINE GAMMA-LYASE"/>
    <property type="match status" value="1"/>
</dbReference>
<dbReference type="GO" id="GO:0005737">
    <property type="term" value="C:cytoplasm"/>
    <property type="evidence" value="ECO:0007669"/>
    <property type="project" value="TreeGrafter"/>
</dbReference>